<dbReference type="KEGG" id="mph:MLP_42420"/>
<feature type="region of interest" description="Disordered" evidence="1">
    <location>
        <begin position="138"/>
        <end position="169"/>
    </location>
</feature>
<protein>
    <submittedName>
        <fullName evidence="2">Uncharacterized protein</fullName>
    </submittedName>
</protein>
<accession>F5XSJ8</accession>
<feature type="region of interest" description="Disordered" evidence="1">
    <location>
        <begin position="42"/>
        <end position="65"/>
    </location>
</feature>
<dbReference type="Proteomes" id="UP000007947">
    <property type="component" value="Chromosome"/>
</dbReference>
<evidence type="ECO:0000313" key="2">
    <source>
        <dbReference type="EMBL" id="BAK37256.1"/>
    </source>
</evidence>
<organism evidence="2 3">
    <name type="scientific">Microlunatus phosphovorus (strain ATCC 700054 / DSM 10555 / JCM 9379 / NBRC 101784 / NCIMB 13414 / VKM Ac-1990 / NM-1)</name>
    <dbReference type="NCBI Taxonomy" id="1032480"/>
    <lineage>
        <taxon>Bacteria</taxon>
        <taxon>Bacillati</taxon>
        <taxon>Actinomycetota</taxon>
        <taxon>Actinomycetes</taxon>
        <taxon>Propionibacteriales</taxon>
        <taxon>Propionibacteriaceae</taxon>
        <taxon>Microlunatus</taxon>
    </lineage>
</organism>
<dbReference type="HOGENOM" id="CLU_282122_0_0_11"/>
<dbReference type="OrthoDB" id="1488190at2"/>
<dbReference type="STRING" id="1032480.MLP_42420"/>
<dbReference type="RefSeq" id="WP_013865092.1">
    <property type="nucleotide sequence ID" value="NC_015635.1"/>
</dbReference>
<dbReference type="EMBL" id="AP012204">
    <property type="protein sequence ID" value="BAK37256.1"/>
    <property type="molecule type" value="Genomic_DNA"/>
</dbReference>
<gene>
    <name evidence="2" type="ordered locus">MLP_42420</name>
</gene>
<sequence>MDQSTLRRLALTPVGRRWVLKVGGASALAVALAAGLDPVLATAKPHAPKQPKPKPTPARSRRRHRDVYAALPRSRDYRDLVLRVAAQDYPVRPVTDRDRRRLRRLGGLYALIDANKITHIAERVPFVDNAPTMMVLLGRPRSDRPRSGKSQAGKHRSSPRQGVLAQRMAVPPASATRIARVKIRLAGSVAKAYRDAPWIESLGIRRVRSLNRLKPQELAELDMLMDDASTGAALVNMHPEILNLDDDSAAITTDILLDTPEVAALGDSIAAMREEGELPYWMTDVIDPTTGEQLLLTDADGNYILDPDTGQPTPSQMLTVSPDLNDSYGTAVRASLTGIKAEPSLEGSTYYVQPSDAPTVTDTDSDELSDPELTVQLSRSGWNWGTRISVQGFDQNARKIDLRFYNNWERVLQTHVQYFADKDTQLAVDNHDQDPDSDQSWRSTPNSEYLTYVSDMPTSYGIPWAYDENYTSASITLPDEANYARILLCGPGSSSGSSQWRQFMSNDDYPGQNFPDECKWPLILTWVFDVGVPSILLGFDAAIAGGEAISAYKSALKYSATAAKNITLQADDGFASFGDLGAYLRNGSDAPPRSPSDEMAQMALSICPFLWSSDPNMALFGEAAALVTAMIIEYALTKAIPVMGEVFGALAAAGDLAQIATSSAEMSLSPWVIDCDVRLTYAAEVTLLHDPKDATWPRAVGGARWTLQVITDGTDNATSLTGTIPDGQSDPIVVQLPAVAVSRTIQYTFQLVDVNQNMIGKGQSDVLANNDTSNLPTELTIQTQELFKPITAQTIFVRQDTLQATSTAGRYHWQAGATVTGTVNNVPSDLAELDTVSVGTVSGMLGSIWRSNDTNRSYWVRNTPTVENNNAGVEQQLAGPYTRRPFLVYDRLNPDLTLGNNFFLEPLDGGGYLVRRLILSADGGTLGWTPNQAWGHIFQDLSAVTYHPYGYLIGVNATTGKLQSLKVPSTPVADDAEPPLSSLYAGVGSRPGLTMSPTALTCTLDGVVIVLEGGANRMQAFDVNGNPVSYFGTDPDNLGSLQQLHGSVNDTRLGIAVDGQSFIYVLTRAGGSTAPVSNYRVDVHKPDGTFVVGPTGVNLAQFDVDYWRSIFGLDYAALTGPDGATPYVDPALGRIQPSLSIFLATTPSAGQ</sequence>
<name>F5XSJ8_MICPN</name>
<dbReference type="InterPro" id="IPR011042">
    <property type="entry name" value="6-blade_b-propeller_TolB-like"/>
</dbReference>
<proteinExistence type="predicted"/>
<keyword evidence="3" id="KW-1185">Reference proteome</keyword>
<evidence type="ECO:0000256" key="1">
    <source>
        <dbReference type="SAM" id="MobiDB-lite"/>
    </source>
</evidence>
<dbReference type="eggNOG" id="COG3391">
    <property type="taxonomic scope" value="Bacteria"/>
</dbReference>
<dbReference type="AlphaFoldDB" id="F5XSJ8"/>
<evidence type="ECO:0000313" key="3">
    <source>
        <dbReference type="Proteomes" id="UP000007947"/>
    </source>
</evidence>
<dbReference type="PROSITE" id="PS51318">
    <property type="entry name" value="TAT"/>
    <property type="match status" value="1"/>
</dbReference>
<dbReference type="Gene3D" id="2.120.10.30">
    <property type="entry name" value="TolB, C-terminal domain"/>
    <property type="match status" value="1"/>
</dbReference>
<dbReference type="InterPro" id="IPR006311">
    <property type="entry name" value="TAT_signal"/>
</dbReference>
<reference evidence="2 3" key="1">
    <citation type="submission" date="2011-05" db="EMBL/GenBank/DDBJ databases">
        <title>Whole genome sequence of Microlunatus phosphovorus NM-1.</title>
        <authorList>
            <person name="Hosoyama A."/>
            <person name="Sasaki K."/>
            <person name="Harada T."/>
            <person name="Igarashi R."/>
            <person name="Kawakoshi A."/>
            <person name="Sasagawa M."/>
            <person name="Fukada J."/>
            <person name="Nakamura S."/>
            <person name="Katano Y."/>
            <person name="Hanada S."/>
            <person name="Kamagata Y."/>
            <person name="Nakamura N."/>
            <person name="Yamazaki S."/>
            <person name="Fujita N."/>
        </authorList>
    </citation>
    <scope>NUCLEOTIDE SEQUENCE [LARGE SCALE GENOMIC DNA]</scope>
    <source>
        <strain evidence="3">ATCC 700054 / DSM 10555 / JCM 9379 / NBRC 101784 / NCIMB 13414 / VKM Ac-1990 / NM-1</strain>
    </source>
</reference>